<evidence type="ECO:0000313" key="2">
    <source>
        <dbReference type="Proteomes" id="UP001597405"/>
    </source>
</evidence>
<dbReference type="RefSeq" id="WP_379105857.1">
    <property type="nucleotide sequence ID" value="NZ_JBHUGZ010000030.1"/>
</dbReference>
<dbReference type="EMBL" id="JBHUGZ010000030">
    <property type="protein sequence ID" value="MFD1987663.1"/>
    <property type="molecule type" value="Genomic_DNA"/>
</dbReference>
<gene>
    <name evidence="1" type="ORF">ACFSOZ_35165</name>
</gene>
<dbReference type="Proteomes" id="UP001597405">
    <property type="component" value="Unassembled WGS sequence"/>
</dbReference>
<dbReference type="Pfam" id="PF05045">
    <property type="entry name" value="RgpF"/>
    <property type="match status" value="1"/>
</dbReference>
<sequence>MSSVLRRVAVFSLYNERGVADDYVIYLLTKLRELVERVVVVSNGNLSKHSVVAVDKVCDQLLIRENEGFDIGGYKAGMEAIGFDELSKYDELILLNDTCYGPLFPFSEMFSEMESRDCDFWGSSAHKEMTPNPFTGTGHLPWHLQTFFIAIRKEMLKSEAFKRYWKNLPEIKTYVDAVLLHESQFTRHFTDLGYSAEAYVDPEKYGSHYPAFINVDEAIINRFPLLKRRAFFNDPTFLEHNAIDLPRTLRVLKETSEYDLNLIWRNVLRVSELRNLNSNAALMSVLPDKRIKNADAPADYGKVAVCAHIYYTDMIDEMLDLTGNIPVPYDFIATTDTPEKKAEIEAALAKRPGIEKAIVRVVEQNRGRDMSAFFIATRDLLVDDRYDLVCRVHSKKTPQVQASKGNLFKRHMFENLLNSRGYVQNVLDMFHDNPSIGFAIPPMIHISFPTMGHSWFRNKPRVEETARLLKIDVKFDDTTPVAAYGGMFWFRPRALRKIFKHKWKWEDFDPEPYFDDGDLAHALERLMAYAAQDAGYTTQHIVCAHQLAHTYAMLEFKLQKLASAMPGDFPWQSHILSEWKKAGYPMGNHPAAAGAGAVTPTPITETVALTSVKHSLAELNLAIKSSLKFRVPVIFKILRPFYRGTRAVLKPGSRRDERRTTRQ</sequence>
<evidence type="ECO:0000313" key="1">
    <source>
        <dbReference type="EMBL" id="MFD1987663.1"/>
    </source>
</evidence>
<dbReference type="InterPro" id="IPR007739">
    <property type="entry name" value="RgpF"/>
</dbReference>
<name>A0ABW4UJG9_9HYPH</name>
<reference evidence="2" key="1">
    <citation type="journal article" date="2019" name="Int. J. Syst. Evol. Microbiol.">
        <title>The Global Catalogue of Microorganisms (GCM) 10K type strain sequencing project: providing services to taxonomists for standard genome sequencing and annotation.</title>
        <authorList>
            <consortium name="The Broad Institute Genomics Platform"/>
            <consortium name="The Broad Institute Genome Sequencing Center for Infectious Disease"/>
            <person name="Wu L."/>
            <person name="Ma J."/>
        </authorList>
    </citation>
    <scope>NUCLEOTIDE SEQUENCE [LARGE SCALE GENOMIC DNA]</scope>
    <source>
        <strain evidence="2">CGMCC 1.16225</strain>
    </source>
</reference>
<proteinExistence type="predicted"/>
<organism evidence="1 2">
    <name type="scientific">Mesorhizobium newzealandense</name>
    <dbReference type="NCBI Taxonomy" id="1300302"/>
    <lineage>
        <taxon>Bacteria</taxon>
        <taxon>Pseudomonadati</taxon>
        <taxon>Pseudomonadota</taxon>
        <taxon>Alphaproteobacteria</taxon>
        <taxon>Hyphomicrobiales</taxon>
        <taxon>Phyllobacteriaceae</taxon>
        <taxon>Mesorhizobium</taxon>
    </lineage>
</organism>
<protein>
    <submittedName>
        <fullName evidence="1">Rhamnan synthesis F family protein</fullName>
    </submittedName>
</protein>
<keyword evidence="2" id="KW-1185">Reference proteome</keyword>
<comment type="caution">
    <text evidence="1">The sequence shown here is derived from an EMBL/GenBank/DDBJ whole genome shotgun (WGS) entry which is preliminary data.</text>
</comment>
<accession>A0ABW4UJG9</accession>